<dbReference type="PROSITE" id="PS00211">
    <property type="entry name" value="ABC_TRANSPORTER_1"/>
    <property type="match status" value="2"/>
</dbReference>
<feature type="region of interest" description="Disordered" evidence="5">
    <location>
        <begin position="1"/>
        <end position="22"/>
    </location>
</feature>
<keyword evidence="3" id="KW-0067">ATP-binding</keyword>
<dbReference type="AlphaFoldDB" id="A0A061R7P7"/>
<feature type="domain" description="ABC transporter" evidence="6">
    <location>
        <begin position="64"/>
        <end position="463"/>
    </location>
</feature>
<feature type="region of interest" description="Disordered" evidence="5">
    <location>
        <begin position="484"/>
        <end position="505"/>
    </location>
</feature>
<dbReference type="FunFam" id="3.40.50.300:FF:001197">
    <property type="entry name" value="Putative ATP-binding cassette family ATPase"/>
    <property type="match status" value="1"/>
</dbReference>
<keyword evidence="4" id="KW-0175">Coiled coil</keyword>
<dbReference type="InterPro" id="IPR003593">
    <property type="entry name" value="AAA+_ATPase"/>
</dbReference>
<dbReference type="InterPro" id="IPR017871">
    <property type="entry name" value="ABC_transporter-like_CS"/>
</dbReference>
<dbReference type="InterPro" id="IPR050611">
    <property type="entry name" value="ABCF"/>
</dbReference>
<evidence type="ECO:0000256" key="5">
    <source>
        <dbReference type="SAM" id="MobiDB-lite"/>
    </source>
</evidence>
<dbReference type="PROSITE" id="PS50893">
    <property type="entry name" value="ABC_TRANSPORTER_2"/>
    <property type="match status" value="2"/>
</dbReference>
<feature type="coiled-coil region" evidence="4">
    <location>
        <begin position="453"/>
        <end position="480"/>
    </location>
</feature>
<evidence type="ECO:0000256" key="1">
    <source>
        <dbReference type="ARBA" id="ARBA00022737"/>
    </source>
</evidence>
<dbReference type="SUPFAM" id="SSF52540">
    <property type="entry name" value="P-loop containing nucleoside triphosphate hydrolases"/>
    <property type="match status" value="2"/>
</dbReference>
<reference evidence="7" key="1">
    <citation type="submission" date="2014-05" db="EMBL/GenBank/DDBJ databases">
        <title>The transcriptome of the halophilic microalga Tetraselmis sp. GSL018 isolated from the Great Salt Lake, Utah.</title>
        <authorList>
            <person name="Jinkerson R.E."/>
            <person name="D'Adamo S."/>
            <person name="Posewitz M.C."/>
        </authorList>
    </citation>
    <scope>NUCLEOTIDE SEQUENCE</scope>
    <source>
        <strain evidence="7">GSL018</strain>
    </source>
</reference>
<dbReference type="EMBL" id="GBEZ01019818">
    <property type="protein sequence ID" value="JAC66789.1"/>
    <property type="molecule type" value="Transcribed_RNA"/>
</dbReference>
<proteinExistence type="predicted"/>
<dbReference type="PANTHER" id="PTHR19211:SF14">
    <property type="entry name" value="ATP-BINDING CASSETTE SUB-FAMILY F MEMBER 1"/>
    <property type="match status" value="1"/>
</dbReference>
<dbReference type="SMART" id="SM00382">
    <property type="entry name" value="AAA"/>
    <property type="match status" value="2"/>
</dbReference>
<organism evidence="7">
    <name type="scientific">Tetraselmis sp. GSL018</name>
    <dbReference type="NCBI Taxonomy" id="582737"/>
    <lineage>
        <taxon>Eukaryota</taxon>
        <taxon>Viridiplantae</taxon>
        <taxon>Chlorophyta</taxon>
        <taxon>core chlorophytes</taxon>
        <taxon>Chlorodendrophyceae</taxon>
        <taxon>Chlorodendrales</taxon>
        <taxon>Chlorodendraceae</taxon>
        <taxon>Tetraselmis</taxon>
    </lineage>
</organism>
<name>A0A061R7P7_9CHLO</name>
<feature type="compositionally biased region" description="Low complexity" evidence="5">
    <location>
        <begin position="1"/>
        <end position="16"/>
    </location>
</feature>
<feature type="compositionally biased region" description="Basic and acidic residues" evidence="5">
    <location>
        <begin position="272"/>
        <end position="287"/>
    </location>
</feature>
<dbReference type="Pfam" id="PF00005">
    <property type="entry name" value="ABC_tran"/>
    <property type="match status" value="3"/>
</dbReference>
<dbReference type="Gene3D" id="3.40.50.300">
    <property type="entry name" value="P-loop containing nucleotide triphosphate hydrolases"/>
    <property type="match status" value="3"/>
</dbReference>
<evidence type="ECO:0000313" key="7">
    <source>
        <dbReference type="EMBL" id="JAC66789.1"/>
    </source>
</evidence>
<keyword evidence="1" id="KW-0677">Repeat</keyword>
<feature type="compositionally biased region" description="Low complexity" evidence="5">
    <location>
        <begin position="290"/>
        <end position="301"/>
    </location>
</feature>
<evidence type="ECO:0000256" key="4">
    <source>
        <dbReference type="SAM" id="Coils"/>
    </source>
</evidence>
<evidence type="ECO:0000259" key="6">
    <source>
        <dbReference type="PROSITE" id="PS50893"/>
    </source>
</evidence>
<keyword evidence="2" id="KW-0547">Nucleotide-binding</keyword>
<gene>
    <name evidence="7" type="ORF">TSPGSL018_12797</name>
</gene>
<dbReference type="PANTHER" id="PTHR19211">
    <property type="entry name" value="ATP-BINDING TRANSPORT PROTEIN-RELATED"/>
    <property type="match status" value="1"/>
</dbReference>
<evidence type="ECO:0000256" key="2">
    <source>
        <dbReference type="ARBA" id="ARBA00022741"/>
    </source>
</evidence>
<protein>
    <submittedName>
        <fullName evidence="7">Abc transporter</fullName>
    </submittedName>
</protein>
<dbReference type="GO" id="GO:0005524">
    <property type="term" value="F:ATP binding"/>
    <property type="evidence" value="ECO:0007669"/>
    <property type="project" value="UniProtKB-KW"/>
</dbReference>
<sequence>MPLASRGSSQRAAGSSRSRKKGASAASVAANILASGEDCVTSSCQVSRFHTEANEDYASSATGIDLKLVSVGVAGKELLEDATITLLPGNRYGLMGANGVGKTTLLRQLAIPGKLVPPHIGSLLVEQEDVGDDRTALQTVVDADEQLKEMLRRESALQDAEDSQDSLKAQSAVARSRAAQLRAEANRLGRLVDKTSGARGQAHRMRWIEAKKMADHAEAESLAYDWFEAERLARNAEAAAGLQEVDRTTAGPAREQQRPALAFVAEKRTEAESRAADLRRQADKLREQVSASKAASEAADSTEARLGPASDRVWDELADALSAVRVEMADAGKDRDEAQARASGILTGLGFTEEMASGTPTARLSGGWRMRVALARALFVCPALLMLDEPTNHLDLPAILWLERWLTEEVDPGTIVLVVSHDRAFLDAVCTDTLRLVNRRIDYFLGMNFSAYAEATENLCAAAEREQESLDRRKKTMEKSIEAMASKARESGDDKRLKQAAARRRKLEERMGLEHSAKGGRFKLNRDMAGLHNSARLGSAEAPALDPSVRLELPSAEPLGYHGPVLQLDGVAVGWDAARPPLVSGVTLDIDMASRVGVLGRNGGGKSTLMAAVAGELEPLAGEVRRHHNLRVGYFSQHHADALLSGSLPGTTPVELAMRRFGAKEQESRAFLAKFGLSGRLAVQPLGTLSGGQKARLSLALLFWSPPHILLLDEPTNHLDVQTVSALGRALDAFDGGLVLISHDRQLLSEVCSEFYSVTRTGRLKYLEDGVDQYVRSVTKRLQH</sequence>
<dbReference type="InterPro" id="IPR003439">
    <property type="entry name" value="ABC_transporter-like_ATP-bd"/>
</dbReference>
<accession>A0A061R7P7</accession>
<dbReference type="GO" id="GO:0016887">
    <property type="term" value="F:ATP hydrolysis activity"/>
    <property type="evidence" value="ECO:0007669"/>
    <property type="project" value="InterPro"/>
</dbReference>
<evidence type="ECO:0000256" key="3">
    <source>
        <dbReference type="ARBA" id="ARBA00022840"/>
    </source>
</evidence>
<feature type="domain" description="ABC transporter" evidence="6">
    <location>
        <begin position="566"/>
        <end position="780"/>
    </location>
</feature>
<feature type="region of interest" description="Disordered" evidence="5">
    <location>
        <begin position="272"/>
        <end position="307"/>
    </location>
</feature>
<feature type="compositionally biased region" description="Basic and acidic residues" evidence="5">
    <location>
        <begin position="484"/>
        <end position="497"/>
    </location>
</feature>
<dbReference type="InterPro" id="IPR027417">
    <property type="entry name" value="P-loop_NTPase"/>
</dbReference>
<dbReference type="CDD" id="cd03221">
    <property type="entry name" value="ABCF_EF-3"/>
    <property type="match status" value="1"/>
</dbReference>